<sequence>MDQSAKKRHHEEARKRHKHEMQEHAREAARQRPSKLPLILLVAGIVLVIAFVVLAVVG</sequence>
<dbReference type="RefSeq" id="WP_320688916.1">
    <property type="nucleotide sequence ID" value="NZ_JAXBLV010000218.1"/>
</dbReference>
<dbReference type="Proteomes" id="UP001272242">
    <property type="component" value="Unassembled WGS sequence"/>
</dbReference>
<evidence type="ECO:0000256" key="2">
    <source>
        <dbReference type="SAM" id="Phobius"/>
    </source>
</evidence>
<feature type="region of interest" description="Disordered" evidence="1">
    <location>
        <begin position="1"/>
        <end position="32"/>
    </location>
</feature>
<proteinExistence type="predicted"/>
<name>A0ABU5F799_9BACT</name>
<gene>
    <name evidence="3" type="ORF">R5W23_004071</name>
</gene>
<dbReference type="EMBL" id="JAXBLV010000218">
    <property type="protein sequence ID" value="MDY3562605.1"/>
    <property type="molecule type" value="Genomic_DNA"/>
</dbReference>
<evidence type="ECO:0000313" key="4">
    <source>
        <dbReference type="Proteomes" id="UP001272242"/>
    </source>
</evidence>
<keyword evidence="2" id="KW-1133">Transmembrane helix</keyword>
<keyword evidence="2" id="KW-0812">Transmembrane</keyword>
<comment type="caution">
    <text evidence="3">The sequence shown here is derived from an EMBL/GenBank/DDBJ whole genome shotgun (WGS) entry which is preliminary data.</text>
</comment>
<reference evidence="4" key="1">
    <citation type="journal article" date="2023" name="Mar. Drugs">
        <title>Gemmata algarum, a Novel Planctomycete Isolated from an Algal Mat, Displays Antimicrobial Activity.</title>
        <authorList>
            <person name="Kumar G."/>
            <person name="Kallscheuer N."/>
            <person name="Kashif M."/>
            <person name="Ahamad S."/>
            <person name="Jagadeeshwari U."/>
            <person name="Pannikurungottu S."/>
            <person name="Haufschild T."/>
            <person name="Kabuu M."/>
            <person name="Sasikala C."/>
            <person name="Jogler C."/>
            <person name="Ramana C."/>
        </authorList>
    </citation>
    <scope>NUCLEOTIDE SEQUENCE [LARGE SCALE GENOMIC DNA]</scope>
    <source>
        <strain evidence="4">JC673</strain>
    </source>
</reference>
<organism evidence="3 4">
    <name type="scientific">Gemmata algarum</name>
    <dbReference type="NCBI Taxonomy" id="2975278"/>
    <lineage>
        <taxon>Bacteria</taxon>
        <taxon>Pseudomonadati</taxon>
        <taxon>Planctomycetota</taxon>
        <taxon>Planctomycetia</taxon>
        <taxon>Gemmatales</taxon>
        <taxon>Gemmataceae</taxon>
        <taxon>Gemmata</taxon>
    </lineage>
</organism>
<feature type="transmembrane region" description="Helical" evidence="2">
    <location>
        <begin position="36"/>
        <end position="57"/>
    </location>
</feature>
<evidence type="ECO:0000313" key="3">
    <source>
        <dbReference type="EMBL" id="MDY3562605.1"/>
    </source>
</evidence>
<keyword evidence="2" id="KW-0472">Membrane</keyword>
<feature type="compositionally biased region" description="Basic and acidic residues" evidence="1">
    <location>
        <begin position="10"/>
        <end position="30"/>
    </location>
</feature>
<protein>
    <submittedName>
        <fullName evidence="3">Uncharacterized protein</fullName>
    </submittedName>
</protein>
<evidence type="ECO:0000256" key="1">
    <source>
        <dbReference type="SAM" id="MobiDB-lite"/>
    </source>
</evidence>
<keyword evidence="4" id="KW-1185">Reference proteome</keyword>
<accession>A0ABU5F799</accession>